<evidence type="ECO:0000313" key="1">
    <source>
        <dbReference type="EMBL" id="SBP76287.1"/>
    </source>
</evidence>
<proteinExistence type="predicted"/>
<dbReference type="AlphaFoldDB" id="A0A1A8C8T0"/>
<feature type="non-terminal residue" evidence="1">
    <location>
        <position position="1"/>
    </location>
</feature>
<dbReference type="EMBL" id="HADZ01012346">
    <property type="protein sequence ID" value="SBP76287.1"/>
    <property type="molecule type" value="Transcribed_RNA"/>
</dbReference>
<organism evidence="1">
    <name type="scientific">Nothobranchius kadleci</name>
    <name type="common">African annual killifish</name>
    <dbReference type="NCBI Taxonomy" id="1051664"/>
    <lineage>
        <taxon>Eukaryota</taxon>
        <taxon>Metazoa</taxon>
        <taxon>Chordata</taxon>
        <taxon>Craniata</taxon>
        <taxon>Vertebrata</taxon>
        <taxon>Euteleostomi</taxon>
        <taxon>Actinopterygii</taxon>
        <taxon>Neopterygii</taxon>
        <taxon>Teleostei</taxon>
        <taxon>Neoteleostei</taxon>
        <taxon>Acanthomorphata</taxon>
        <taxon>Ovalentaria</taxon>
        <taxon>Atherinomorphae</taxon>
        <taxon>Cyprinodontiformes</taxon>
        <taxon>Nothobranchiidae</taxon>
        <taxon>Nothobranchius</taxon>
    </lineage>
</organism>
<accession>A0A1A8C8T0</accession>
<reference evidence="1" key="2">
    <citation type="submission" date="2016-06" db="EMBL/GenBank/DDBJ databases">
        <title>The genome of a short-lived fish provides insights into sex chromosome evolution and the genetic control of aging.</title>
        <authorList>
            <person name="Reichwald K."/>
            <person name="Felder M."/>
            <person name="Petzold A."/>
            <person name="Koch P."/>
            <person name="Groth M."/>
            <person name="Platzer M."/>
        </authorList>
    </citation>
    <scope>NUCLEOTIDE SEQUENCE</scope>
    <source>
        <tissue evidence="1">Brain</tissue>
    </source>
</reference>
<name>A0A1A8C8T0_NOTKA</name>
<feature type="non-terminal residue" evidence="1">
    <location>
        <position position="50"/>
    </location>
</feature>
<gene>
    <name evidence="1" type="primary">Nfu_g_1_025364</name>
</gene>
<reference evidence="1" key="1">
    <citation type="submission" date="2016-05" db="EMBL/GenBank/DDBJ databases">
        <authorList>
            <person name="Lavstsen T."/>
            <person name="Jespersen J.S."/>
        </authorList>
    </citation>
    <scope>NUCLEOTIDE SEQUENCE</scope>
    <source>
        <tissue evidence="1">Brain</tissue>
    </source>
</reference>
<protein>
    <submittedName>
        <fullName evidence="1">Uncharacterized protein</fullName>
    </submittedName>
</protein>
<sequence length="50" mass="5770">SHLILFKNYTDILKILINRPALSTGMGRMMLWTTNTGAFYSWHLECAEIP</sequence>